<reference evidence="3 4" key="1">
    <citation type="journal article" date="2024" name="Proc. Natl. Acad. Sci. U.S.A.">
        <title>The genetic regulatory architecture and epigenomic basis for age-related changes in rattlesnake venom.</title>
        <authorList>
            <person name="Hogan M.P."/>
            <person name="Holding M.L."/>
            <person name="Nystrom G.S."/>
            <person name="Colston T.J."/>
            <person name="Bartlett D.A."/>
            <person name="Mason A.J."/>
            <person name="Ellsworth S.A."/>
            <person name="Rautsaw R.M."/>
            <person name="Lawrence K.C."/>
            <person name="Strickland J.L."/>
            <person name="He B."/>
            <person name="Fraser P."/>
            <person name="Margres M.J."/>
            <person name="Gilbert D.M."/>
            <person name="Gibbs H.L."/>
            <person name="Parkinson C.L."/>
            <person name="Rokyta D.R."/>
        </authorList>
    </citation>
    <scope>NUCLEOTIDE SEQUENCE [LARGE SCALE GENOMIC DNA]</scope>
    <source>
        <strain evidence="3">DRR0105</strain>
    </source>
</reference>
<name>A0AAW1C325_CROAD</name>
<keyword evidence="1" id="KW-0175">Coiled coil</keyword>
<evidence type="ECO:0000313" key="4">
    <source>
        <dbReference type="Proteomes" id="UP001474421"/>
    </source>
</evidence>
<keyword evidence="4" id="KW-1185">Reference proteome</keyword>
<organism evidence="3 4">
    <name type="scientific">Crotalus adamanteus</name>
    <name type="common">Eastern diamondback rattlesnake</name>
    <dbReference type="NCBI Taxonomy" id="8729"/>
    <lineage>
        <taxon>Eukaryota</taxon>
        <taxon>Metazoa</taxon>
        <taxon>Chordata</taxon>
        <taxon>Craniata</taxon>
        <taxon>Vertebrata</taxon>
        <taxon>Euteleostomi</taxon>
        <taxon>Lepidosauria</taxon>
        <taxon>Squamata</taxon>
        <taxon>Bifurcata</taxon>
        <taxon>Unidentata</taxon>
        <taxon>Episquamata</taxon>
        <taxon>Toxicofera</taxon>
        <taxon>Serpentes</taxon>
        <taxon>Colubroidea</taxon>
        <taxon>Viperidae</taxon>
        <taxon>Crotalinae</taxon>
        <taxon>Crotalus</taxon>
    </lineage>
</organism>
<dbReference type="PANTHER" id="PTHR28375">
    <property type="entry name" value="PROTEIN HINDERIN"/>
    <property type="match status" value="1"/>
</dbReference>
<dbReference type="AlphaFoldDB" id="A0AAW1C325"/>
<sequence>MADVAAGLKPEGAAYWSRDLSDEDRQPVYVPGVSDERNLRPRQLRKGQKTAAKARAAVDSNPAPMEVLKRIGEEAGQQGPDKGEPKSASLKDLCPEDKRRIANLIKELARVSEEKEVTEERLKAEQEAFEKKIRQLEDQNELIIREREDILSVCVCAYSGGGSGEWTRGIKKTNQEEINCPDLWLGHTFSVCCHSEAIRGGCQRGLIGA</sequence>
<evidence type="ECO:0000313" key="3">
    <source>
        <dbReference type="EMBL" id="KAK9408759.1"/>
    </source>
</evidence>
<proteinExistence type="predicted"/>
<dbReference type="Proteomes" id="UP001474421">
    <property type="component" value="Unassembled WGS sequence"/>
</dbReference>
<protein>
    <submittedName>
        <fullName evidence="3">Protein hinderin-like</fullName>
    </submittedName>
</protein>
<evidence type="ECO:0000256" key="1">
    <source>
        <dbReference type="SAM" id="Coils"/>
    </source>
</evidence>
<dbReference type="EMBL" id="JAOTOJ010000002">
    <property type="protein sequence ID" value="KAK9408759.1"/>
    <property type="molecule type" value="Genomic_DNA"/>
</dbReference>
<comment type="caution">
    <text evidence="3">The sequence shown here is derived from an EMBL/GenBank/DDBJ whole genome shotgun (WGS) entry which is preliminary data.</text>
</comment>
<feature type="region of interest" description="Disordered" evidence="2">
    <location>
        <begin position="18"/>
        <end position="90"/>
    </location>
</feature>
<gene>
    <name evidence="3" type="ORF">NXF25_007533</name>
</gene>
<feature type="coiled-coil region" evidence="1">
    <location>
        <begin position="101"/>
        <end position="146"/>
    </location>
</feature>
<accession>A0AAW1C325</accession>
<dbReference type="Pfam" id="PF15369">
    <property type="entry name" value="KIAA1328"/>
    <property type="match status" value="1"/>
</dbReference>
<dbReference type="PANTHER" id="PTHR28375:SF1">
    <property type="entry name" value="PROTEIN HINDERIN"/>
    <property type="match status" value="1"/>
</dbReference>
<dbReference type="InterPro" id="IPR032736">
    <property type="entry name" value="Hinderin"/>
</dbReference>
<evidence type="ECO:0000256" key="2">
    <source>
        <dbReference type="SAM" id="MobiDB-lite"/>
    </source>
</evidence>